<name>M1DUL4_SOLTU</name>
<sequence length="200" mass="21221">MMPTASTDIQMIETEYLKDQVERKKATSVELVNTESSPAEASLPTPAPGPSGISITTGTPADTPGSSTAAWSPRPTTVAIVSRPPLTQASLFRKGQLALSANRYAASLEDFVPGMIQVTLTDVVTPLGTTIDALAARIAVCEHNQGPTEEAMTLKAAIVELRKDVDHLKSTYVSMVFGTMEIADVHKMPQTTTGHGDRAE</sequence>
<reference evidence="3" key="1">
    <citation type="journal article" date="2011" name="Nature">
        <title>Genome sequence and analysis of the tuber crop potato.</title>
        <authorList>
            <consortium name="The Potato Genome Sequencing Consortium"/>
        </authorList>
    </citation>
    <scope>NUCLEOTIDE SEQUENCE [LARGE SCALE GENOMIC DNA]</scope>
    <source>
        <strain evidence="3">cv. DM1-3 516 R44</strain>
    </source>
</reference>
<protein>
    <submittedName>
        <fullName evidence="2">Polyprotein protein</fullName>
    </submittedName>
</protein>
<dbReference type="AlphaFoldDB" id="M1DUL4"/>
<reference evidence="2" key="2">
    <citation type="submission" date="2015-06" db="UniProtKB">
        <authorList>
            <consortium name="EnsemblPlants"/>
        </authorList>
    </citation>
    <scope>IDENTIFICATION</scope>
    <source>
        <strain evidence="2">DM1-3 516 R44</strain>
    </source>
</reference>
<dbReference type="Proteomes" id="UP000011115">
    <property type="component" value="Unassembled WGS sequence"/>
</dbReference>
<evidence type="ECO:0000313" key="2">
    <source>
        <dbReference type="EnsemblPlants" id="PGSC0003DMT400094661"/>
    </source>
</evidence>
<evidence type="ECO:0000313" key="3">
    <source>
        <dbReference type="Proteomes" id="UP000011115"/>
    </source>
</evidence>
<dbReference type="EnsemblPlants" id="PGSC0003DMT400094661">
    <property type="protein sequence ID" value="PGSC0003DMT400094661"/>
    <property type="gene ID" value="PGSC0003DMG400044232"/>
</dbReference>
<feature type="compositionally biased region" description="Polar residues" evidence="1">
    <location>
        <begin position="53"/>
        <end position="70"/>
    </location>
</feature>
<proteinExistence type="predicted"/>
<dbReference type="HOGENOM" id="CLU_029307_2_0_1"/>
<evidence type="ECO:0000256" key="1">
    <source>
        <dbReference type="SAM" id="MobiDB-lite"/>
    </source>
</evidence>
<feature type="compositionally biased region" description="Polar residues" evidence="1">
    <location>
        <begin position="30"/>
        <end position="39"/>
    </location>
</feature>
<keyword evidence="3" id="KW-1185">Reference proteome</keyword>
<dbReference type="InParanoid" id="M1DUL4"/>
<dbReference type="Gramene" id="PGSC0003DMT400094661">
    <property type="protein sequence ID" value="PGSC0003DMT400094661"/>
    <property type="gene ID" value="PGSC0003DMG400044232"/>
</dbReference>
<organism evidence="2 3">
    <name type="scientific">Solanum tuberosum</name>
    <name type="common">Potato</name>
    <dbReference type="NCBI Taxonomy" id="4113"/>
    <lineage>
        <taxon>Eukaryota</taxon>
        <taxon>Viridiplantae</taxon>
        <taxon>Streptophyta</taxon>
        <taxon>Embryophyta</taxon>
        <taxon>Tracheophyta</taxon>
        <taxon>Spermatophyta</taxon>
        <taxon>Magnoliopsida</taxon>
        <taxon>eudicotyledons</taxon>
        <taxon>Gunneridae</taxon>
        <taxon>Pentapetalae</taxon>
        <taxon>asterids</taxon>
        <taxon>lamiids</taxon>
        <taxon>Solanales</taxon>
        <taxon>Solanaceae</taxon>
        <taxon>Solanoideae</taxon>
        <taxon>Solaneae</taxon>
        <taxon>Solanum</taxon>
    </lineage>
</organism>
<dbReference type="PaxDb" id="4113-PGSC0003DMT400094661"/>
<accession>M1DUL4</accession>
<feature type="region of interest" description="Disordered" evidence="1">
    <location>
        <begin position="28"/>
        <end position="72"/>
    </location>
</feature>